<dbReference type="EMBL" id="CM046394">
    <property type="protein sequence ID" value="KAI8546233.1"/>
    <property type="molecule type" value="Genomic_DNA"/>
</dbReference>
<protein>
    <submittedName>
        <fullName evidence="1">Uncharacterized protein</fullName>
    </submittedName>
</protein>
<reference evidence="1" key="1">
    <citation type="submission" date="2022-02" db="EMBL/GenBank/DDBJ databases">
        <title>Plant Genome Project.</title>
        <authorList>
            <person name="Zhang R.-G."/>
        </authorList>
    </citation>
    <scope>NUCLEOTIDE SEQUENCE</scope>
    <source>
        <strain evidence="1">AT1</strain>
    </source>
</reference>
<evidence type="ECO:0000313" key="1">
    <source>
        <dbReference type="EMBL" id="KAI8546233.1"/>
    </source>
</evidence>
<gene>
    <name evidence="1" type="ORF">RHMOL_Rhmol07G0101300</name>
</gene>
<comment type="caution">
    <text evidence="1">The sequence shown here is derived from an EMBL/GenBank/DDBJ whole genome shotgun (WGS) entry which is preliminary data.</text>
</comment>
<name>A0ACC0N123_RHOML</name>
<sequence>MSTSASTHPQPQASTETPENATLSQIIRPLEPKSKLKSTAFNRVMQALTARDEAIRRETSYWKTQYEVMEKKHGEAALEKLIALDELAKCMRLLEKNQVPRAGIGQGVLIERPEEDFNKAEKQNAKLSCKSENCKVSALESEKEKAELSCKVSALESEKEKAEEGDKRRFEELNGKVSSPILPKPVYGPPSGPSVPDVFDRKHQLGKQLEAFQMEQREFRDETRNRFDRIDESLQNLTNYFSAYPPQTKTNKGSPVIIGIYDSDDEMPSRKRGSCNDDDDGLKPTKKCHANSFQEVMNIPDDSDSSDQFDALSAVFPTSTTMALRAATLKSAGEKMMSAFGPRRWAHAIAAQPPPLDSSMGHAAVTAVLPELDRDSVDNNGNAEYGFPSFSFGGGSMELMAVPKKKVSPHKRGIRNGPKALKPVPVIIRCKSCGRVKLPHFYCCSGDRGNTGELNSSSS</sequence>
<proteinExistence type="predicted"/>
<keyword evidence="2" id="KW-1185">Reference proteome</keyword>
<organism evidence="1 2">
    <name type="scientific">Rhododendron molle</name>
    <name type="common">Chinese azalea</name>
    <name type="synonym">Azalea mollis</name>
    <dbReference type="NCBI Taxonomy" id="49168"/>
    <lineage>
        <taxon>Eukaryota</taxon>
        <taxon>Viridiplantae</taxon>
        <taxon>Streptophyta</taxon>
        <taxon>Embryophyta</taxon>
        <taxon>Tracheophyta</taxon>
        <taxon>Spermatophyta</taxon>
        <taxon>Magnoliopsida</taxon>
        <taxon>eudicotyledons</taxon>
        <taxon>Gunneridae</taxon>
        <taxon>Pentapetalae</taxon>
        <taxon>asterids</taxon>
        <taxon>Ericales</taxon>
        <taxon>Ericaceae</taxon>
        <taxon>Ericoideae</taxon>
        <taxon>Rhodoreae</taxon>
        <taxon>Rhododendron</taxon>
    </lineage>
</organism>
<evidence type="ECO:0000313" key="2">
    <source>
        <dbReference type="Proteomes" id="UP001062846"/>
    </source>
</evidence>
<accession>A0ACC0N123</accession>
<dbReference type="Proteomes" id="UP001062846">
    <property type="component" value="Chromosome 7"/>
</dbReference>